<feature type="transmembrane region" description="Helical" evidence="7">
    <location>
        <begin position="242"/>
        <end position="258"/>
    </location>
</feature>
<dbReference type="GO" id="GO:0005886">
    <property type="term" value="C:plasma membrane"/>
    <property type="evidence" value="ECO:0007669"/>
    <property type="project" value="UniProtKB-SubCell"/>
</dbReference>
<keyword evidence="4 7" id="KW-0812">Transmembrane</keyword>
<dbReference type="Pfam" id="PF03600">
    <property type="entry name" value="CitMHS"/>
    <property type="match status" value="1"/>
</dbReference>
<feature type="transmembrane region" description="Helical" evidence="7">
    <location>
        <begin position="157"/>
        <end position="179"/>
    </location>
</feature>
<evidence type="ECO:0000256" key="7">
    <source>
        <dbReference type="SAM" id="Phobius"/>
    </source>
</evidence>
<evidence type="ECO:0000313" key="9">
    <source>
        <dbReference type="EMBL" id="RHK02818.1"/>
    </source>
</evidence>
<evidence type="ECO:0000256" key="4">
    <source>
        <dbReference type="ARBA" id="ARBA00022692"/>
    </source>
</evidence>
<evidence type="ECO:0000256" key="2">
    <source>
        <dbReference type="ARBA" id="ARBA00022448"/>
    </source>
</evidence>
<feature type="transmembrane region" description="Helical" evidence="7">
    <location>
        <begin position="279"/>
        <end position="301"/>
    </location>
</feature>
<accession>A0A415ELL1</accession>
<sequence>MGKRMLAFFRTDRLFSISLLLALITCFFGTFRWSFIDFKVILSLFGLMLVINGLEEAGLLRAFGQKLVEKSRNLRDLIRAIVLLSFFSSMFLTNDVAILTLLPIYLLLTRKEQQHTSVLLGAVYLIVAANLGSSLFPFGNPQNLFLFSYYQISLPQFMWTTGTFVGLSLLLLLVSIQLIPKTPLEIALQEEPFEKKPALLNSGLFVLMILGIFSILPISIAVLVVAAVVWFSNKRLFAKVDYRLLLTFLCFFLIVGNIQELSLVTDHIRPYFQETHRAFLGSILLSQGISNVPAAILIAPFTDLEKAVLLGVNVGGLGTLIASLANLIGYKLLKQARPKEARTFQKLFFIVNIIFLLLLGSIVYLLL</sequence>
<dbReference type="AlphaFoldDB" id="A0A415ELL1"/>
<dbReference type="PANTHER" id="PTHR43302:SF5">
    <property type="entry name" value="TRANSPORTER ARSB-RELATED"/>
    <property type="match status" value="1"/>
</dbReference>
<dbReference type="PANTHER" id="PTHR43302">
    <property type="entry name" value="TRANSPORTER ARSB-RELATED"/>
    <property type="match status" value="1"/>
</dbReference>
<gene>
    <name evidence="9" type="ORF">DW084_17695</name>
</gene>
<keyword evidence="5 7" id="KW-1133">Transmembrane helix</keyword>
<feature type="transmembrane region" description="Helical" evidence="7">
    <location>
        <begin position="40"/>
        <end position="60"/>
    </location>
</feature>
<dbReference type="EMBL" id="QRMZ01000040">
    <property type="protein sequence ID" value="RHK02818.1"/>
    <property type="molecule type" value="Genomic_DNA"/>
</dbReference>
<evidence type="ECO:0000313" key="10">
    <source>
        <dbReference type="Proteomes" id="UP000286288"/>
    </source>
</evidence>
<feature type="transmembrane region" description="Helical" evidence="7">
    <location>
        <begin position="347"/>
        <end position="366"/>
    </location>
</feature>
<evidence type="ECO:0000259" key="8">
    <source>
        <dbReference type="Pfam" id="PF03600"/>
    </source>
</evidence>
<feature type="transmembrane region" description="Helical" evidence="7">
    <location>
        <begin position="14"/>
        <end position="33"/>
    </location>
</feature>
<feature type="transmembrane region" description="Helical" evidence="7">
    <location>
        <begin position="80"/>
        <end position="106"/>
    </location>
</feature>
<comment type="caution">
    <text evidence="9">The sequence shown here is derived from an EMBL/GenBank/DDBJ whole genome shotgun (WGS) entry which is preliminary data.</text>
</comment>
<proteinExistence type="predicted"/>
<keyword evidence="2" id="KW-0813">Transport</keyword>
<dbReference type="GO" id="GO:0055085">
    <property type="term" value="P:transmembrane transport"/>
    <property type="evidence" value="ECO:0007669"/>
    <property type="project" value="InterPro"/>
</dbReference>
<dbReference type="InterPro" id="IPR004680">
    <property type="entry name" value="Cit_transptr-like_dom"/>
</dbReference>
<organism evidence="9 10">
    <name type="scientific">Enterococcus casseliflavus</name>
    <name type="common">Enterococcus flavescens</name>
    <dbReference type="NCBI Taxonomy" id="37734"/>
    <lineage>
        <taxon>Bacteria</taxon>
        <taxon>Bacillati</taxon>
        <taxon>Bacillota</taxon>
        <taxon>Bacilli</taxon>
        <taxon>Lactobacillales</taxon>
        <taxon>Enterococcaceae</taxon>
        <taxon>Enterococcus</taxon>
    </lineage>
</organism>
<evidence type="ECO:0000256" key="6">
    <source>
        <dbReference type="ARBA" id="ARBA00023136"/>
    </source>
</evidence>
<evidence type="ECO:0000256" key="3">
    <source>
        <dbReference type="ARBA" id="ARBA00022475"/>
    </source>
</evidence>
<dbReference type="Proteomes" id="UP000286288">
    <property type="component" value="Unassembled WGS sequence"/>
</dbReference>
<evidence type="ECO:0000256" key="1">
    <source>
        <dbReference type="ARBA" id="ARBA00004651"/>
    </source>
</evidence>
<comment type="subcellular location">
    <subcellularLocation>
        <location evidence="1">Cell membrane</location>
        <topology evidence="1">Multi-pass membrane protein</topology>
    </subcellularLocation>
</comment>
<feature type="transmembrane region" description="Helical" evidence="7">
    <location>
        <begin position="118"/>
        <end position="137"/>
    </location>
</feature>
<protein>
    <submittedName>
        <fullName evidence="9">Cation transporter</fullName>
    </submittedName>
</protein>
<feature type="transmembrane region" description="Helical" evidence="7">
    <location>
        <begin position="199"/>
        <end position="230"/>
    </location>
</feature>
<feature type="domain" description="Citrate transporter-like" evidence="8">
    <location>
        <begin position="17"/>
        <end position="301"/>
    </location>
</feature>
<evidence type="ECO:0000256" key="5">
    <source>
        <dbReference type="ARBA" id="ARBA00022989"/>
    </source>
</evidence>
<feature type="transmembrane region" description="Helical" evidence="7">
    <location>
        <begin position="307"/>
        <end position="327"/>
    </location>
</feature>
<keyword evidence="3" id="KW-1003">Cell membrane</keyword>
<name>A0A415ELL1_ENTCA</name>
<reference evidence="9 10" key="1">
    <citation type="submission" date="2018-08" db="EMBL/GenBank/DDBJ databases">
        <title>A genome reference for cultivated species of the human gut microbiota.</title>
        <authorList>
            <person name="Zou Y."/>
            <person name="Xue W."/>
            <person name="Luo G."/>
        </authorList>
    </citation>
    <scope>NUCLEOTIDE SEQUENCE [LARGE SCALE GENOMIC DNA]</scope>
    <source>
        <strain evidence="9 10">AF48-16</strain>
    </source>
</reference>
<keyword evidence="6 7" id="KW-0472">Membrane</keyword>